<dbReference type="SMART" id="SM00382">
    <property type="entry name" value="AAA"/>
    <property type="match status" value="1"/>
</dbReference>
<keyword evidence="2" id="KW-0547">Nucleotide-binding</keyword>
<dbReference type="NCBIfam" id="TIGR01978">
    <property type="entry name" value="sufC"/>
    <property type="match status" value="1"/>
</dbReference>
<protein>
    <recommendedName>
        <fullName evidence="1">Probable ATP-dependent transporter ycf16</fullName>
    </recommendedName>
</protein>
<keyword evidence="5" id="KW-0934">Plastid</keyword>
<gene>
    <name evidence="5" type="primary">ycf16</name>
    <name evidence="5" type="ORF">CspTHAL103_154</name>
</gene>
<dbReference type="InterPro" id="IPR003439">
    <property type="entry name" value="ABC_transporter-like_ATP-bd"/>
</dbReference>
<evidence type="ECO:0000256" key="3">
    <source>
        <dbReference type="ARBA" id="ARBA00022840"/>
    </source>
</evidence>
<dbReference type="GO" id="GO:0016887">
    <property type="term" value="F:ATP hydrolysis activity"/>
    <property type="evidence" value="ECO:0007669"/>
    <property type="project" value="InterPro"/>
</dbReference>
<evidence type="ECO:0000256" key="2">
    <source>
        <dbReference type="ARBA" id="ARBA00022741"/>
    </source>
</evidence>
<dbReference type="CDD" id="cd03217">
    <property type="entry name" value="ABC_FeS_Assembly"/>
    <property type="match status" value="1"/>
</dbReference>
<dbReference type="AlphaFoldDB" id="A0A9Y1I475"/>
<dbReference type="PANTHER" id="PTHR43204:SF1">
    <property type="entry name" value="ABC TRANSPORTER I FAMILY MEMBER 6, CHLOROPLASTIC"/>
    <property type="match status" value="1"/>
</dbReference>
<sequence>MKICECNYILKIHDVTAEINNTIIIKKLNLTIKPGETHIIMGPNGSGKSTLSKLITGHPLCRLIRGIITFNDINISNMSPNERSQAGIFLGFQYPIELNGVNNIDFLRSIYNSRRKYLNLESVDPLSFIEIIKPKLELINMNLKFLERNVNEGFSGGEKKKNEILQMMILDPKLIILDEIDSGLDIDALKLIANTINSNKTKQNSFLIITHYKRLLDYIKPDFIHIMINGNILETGGINLVEKLENKGYNQVYL</sequence>
<geneLocation type="plastid" evidence="5"/>
<dbReference type="SUPFAM" id="SSF52540">
    <property type="entry name" value="P-loop containing nucleoside triphosphate hydrolases"/>
    <property type="match status" value="1"/>
</dbReference>
<dbReference type="PANTHER" id="PTHR43204">
    <property type="entry name" value="ABC TRANSPORTER I FAMILY MEMBER 6, CHLOROPLASTIC"/>
    <property type="match status" value="1"/>
</dbReference>
<dbReference type="InterPro" id="IPR017871">
    <property type="entry name" value="ABC_transporter-like_CS"/>
</dbReference>
<organism evidence="5">
    <name type="scientific">Cyanidium sp. THAL103</name>
    <dbReference type="NCBI Taxonomy" id="3027999"/>
    <lineage>
        <taxon>Eukaryota</taxon>
        <taxon>Rhodophyta</taxon>
        <taxon>Bangiophyceae</taxon>
        <taxon>Cyanidiales</taxon>
        <taxon>Cyanidiaceae</taxon>
        <taxon>Cyanidium</taxon>
    </lineage>
</organism>
<evidence type="ECO:0000256" key="1">
    <source>
        <dbReference type="ARBA" id="ARBA00014334"/>
    </source>
</evidence>
<evidence type="ECO:0000259" key="4">
    <source>
        <dbReference type="PROSITE" id="PS50893"/>
    </source>
</evidence>
<feature type="domain" description="ABC transporter" evidence="4">
    <location>
        <begin position="10"/>
        <end position="254"/>
    </location>
</feature>
<dbReference type="InterPro" id="IPR010230">
    <property type="entry name" value="FeS-cluster_ATPase_SufC"/>
</dbReference>
<dbReference type="PROSITE" id="PS00211">
    <property type="entry name" value="ABC_TRANSPORTER_1"/>
    <property type="match status" value="1"/>
</dbReference>
<dbReference type="EMBL" id="OP616817">
    <property type="protein sequence ID" value="WDB00079.1"/>
    <property type="molecule type" value="Genomic_DNA"/>
</dbReference>
<name>A0A9Y1I475_9RHOD</name>
<keyword evidence="3" id="KW-0067">ATP-binding</keyword>
<dbReference type="InterPro" id="IPR027417">
    <property type="entry name" value="P-loop_NTPase"/>
</dbReference>
<dbReference type="Gene3D" id="3.40.50.300">
    <property type="entry name" value="P-loop containing nucleotide triphosphate hydrolases"/>
    <property type="match status" value="1"/>
</dbReference>
<reference evidence="5" key="1">
    <citation type="journal article" date="2023" name="J. Phycol.">
        <title>Revised classification of the Cyanidiophyceae based on plastid genome data with descriptions of the Cavernulicolales ord. nov. and Galdieriales ord. nov. (Rhodophyta).</title>
        <authorList>
            <person name="Park S.I."/>
            <person name="Cho C.H."/>
            <person name="Ciniglia C."/>
            <person name="Huang T.Y."/>
            <person name="Liu S.L."/>
            <person name="Bustamante D.E."/>
            <person name="Calderon M.S."/>
            <person name="Mansilla A."/>
            <person name="McDermott T."/>
            <person name="Andersen R.A."/>
            <person name="Yoon H.S."/>
        </authorList>
    </citation>
    <scope>NUCLEOTIDE SEQUENCE</scope>
</reference>
<dbReference type="Pfam" id="PF00005">
    <property type="entry name" value="ABC_tran"/>
    <property type="match status" value="1"/>
</dbReference>
<dbReference type="PROSITE" id="PS50893">
    <property type="entry name" value="ABC_TRANSPORTER_2"/>
    <property type="match status" value="1"/>
</dbReference>
<dbReference type="GO" id="GO:0005524">
    <property type="term" value="F:ATP binding"/>
    <property type="evidence" value="ECO:0007669"/>
    <property type="project" value="UniProtKB-KW"/>
</dbReference>
<evidence type="ECO:0000313" key="5">
    <source>
        <dbReference type="EMBL" id="WDB00079.1"/>
    </source>
</evidence>
<proteinExistence type="predicted"/>
<dbReference type="InterPro" id="IPR003593">
    <property type="entry name" value="AAA+_ATPase"/>
</dbReference>
<accession>A0A9Y1I475</accession>